<name>A0ABV9XUF6_9PSEU</name>
<dbReference type="RefSeq" id="WP_344038101.1">
    <property type="nucleotide sequence ID" value="NZ_BAAAKE010000009.1"/>
</dbReference>
<dbReference type="PANTHER" id="PTHR10098:SF108">
    <property type="entry name" value="TETRATRICOPEPTIDE REPEAT PROTEIN 28"/>
    <property type="match status" value="1"/>
</dbReference>
<sequence length="1095" mass="116741">MDLGAPHGIRFRFEAGLLRAVLLDVHRKPPVDAGEQLTGLHGGTRDLLVDETRDDTRDTGNTGRTRDGRVRAVLRQRFDLPAPARWRLTIGAPGAHTDDGVVFDLPGSVRLLVSGTEPCEAEDDGVRAWLPAGESELTVEVTSEPVFDVGDTAVVCRPDRVVEAAVVLSCLPGDRLAPLIVLGPEESGSARRDELVADLLTATGARRAVLLADPGEPPFDLPEHVPLPCADPTDLATLTDRAWALLRGGEPARVLDVPPDADPVAALFTALRAGAALRVVDGAPPVPFAAHNPADGDEAVLVERTGDADDLVAALYAHHRGARLVVTPRPDLTEVARVVAEEQDRVTAAAGAIGDAVKGIGFVEALWRYLSTGGHDPYAAVEAVVTAQVPAEAVADVGDRRLTAFTTGLPYPFVRTDEANWARKPIGHVVADPALVVLTELHRAGVAREPGAFSLAFDPGVFRELPETTASLGHHTHSIAPAAEDSSIAALRELTARLPVELVFFNTHDTDHAIVLGGEELPDHDVPVTLPHRPIVFNNSCRSWTDLGREFTRAGARGYIGTLWTIPPNLAAGFARTVVRRLTAEETPAAHAIVNTGTPGGIERSYLYAGTVNGRLDEWRDRSTTDTEAALTACELLAAAARDHTTGPAARVLRRELAALRPVAESAGATGTPAYADLLLAELALEDDDARAADLVERLDAVLPDLTEDADERRASRYVLTGARAERRGECAAALADFERGVGLGDACRDRADVLLRMARLLMREDRTDEARRAALTAHEEHRARGSRAGLLESVTVLNDIGGDDPDTALRRAVEGHDLAEELGDRARQAAFKLDEGDRRRAAGDLDAAIEAAQRAAELFRAQDDGPGELAALRRLVACHRDRGDLDGARRCAAAGLARAEQLGAAPEVASFHDDLGGVLTAQGEHAEALGHYRHAVEKLVATGAWERGAELLPHLAVGAVRAGDPGALWTAALCGGLICEVAPRTVWASLVPLVVDSMKRAIETGPRELTQRGMTDFASAVTAGRREDMPAQVGILADVVVVLLAWLMDRVDRGVLGLARELERTTGGVLDLTGYLSVPYERRLRDRPTSDGPR</sequence>
<comment type="caution">
    <text evidence="1">The sequence shown here is derived from an EMBL/GenBank/DDBJ whole genome shotgun (WGS) entry which is preliminary data.</text>
</comment>
<dbReference type="SUPFAM" id="SSF48452">
    <property type="entry name" value="TPR-like"/>
    <property type="match status" value="1"/>
</dbReference>
<proteinExistence type="predicted"/>
<dbReference type="InterPro" id="IPR011990">
    <property type="entry name" value="TPR-like_helical_dom_sf"/>
</dbReference>
<dbReference type="Gene3D" id="1.25.40.10">
    <property type="entry name" value="Tetratricopeptide repeat domain"/>
    <property type="match status" value="1"/>
</dbReference>
<evidence type="ECO:0000313" key="1">
    <source>
        <dbReference type="EMBL" id="MFC5053064.1"/>
    </source>
</evidence>
<organism evidence="1 2">
    <name type="scientific">Saccharothrix xinjiangensis</name>
    <dbReference type="NCBI Taxonomy" id="204798"/>
    <lineage>
        <taxon>Bacteria</taxon>
        <taxon>Bacillati</taxon>
        <taxon>Actinomycetota</taxon>
        <taxon>Actinomycetes</taxon>
        <taxon>Pseudonocardiales</taxon>
        <taxon>Pseudonocardiaceae</taxon>
        <taxon>Saccharothrix</taxon>
    </lineage>
</organism>
<dbReference type="PANTHER" id="PTHR10098">
    <property type="entry name" value="RAPSYN-RELATED"/>
    <property type="match status" value="1"/>
</dbReference>
<accession>A0ABV9XUF6</accession>
<evidence type="ECO:0000313" key="2">
    <source>
        <dbReference type="Proteomes" id="UP001595833"/>
    </source>
</evidence>
<dbReference type="Proteomes" id="UP001595833">
    <property type="component" value="Unassembled WGS sequence"/>
</dbReference>
<gene>
    <name evidence="1" type="ORF">ACFPFM_04745</name>
</gene>
<protein>
    <recommendedName>
        <fullName evidence="3">CHAT domain-containing protein</fullName>
    </recommendedName>
</protein>
<reference evidence="2" key="1">
    <citation type="journal article" date="2019" name="Int. J. Syst. Evol. Microbiol.">
        <title>The Global Catalogue of Microorganisms (GCM) 10K type strain sequencing project: providing services to taxonomists for standard genome sequencing and annotation.</title>
        <authorList>
            <consortium name="The Broad Institute Genomics Platform"/>
            <consortium name="The Broad Institute Genome Sequencing Center for Infectious Disease"/>
            <person name="Wu L."/>
            <person name="Ma J."/>
        </authorList>
    </citation>
    <scope>NUCLEOTIDE SEQUENCE [LARGE SCALE GENOMIC DNA]</scope>
    <source>
        <strain evidence="2">KCTC 12848</strain>
    </source>
</reference>
<dbReference type="EMBL" id="JBHSJB010000004">
    <property type="protein sequence ID" value="MFC5053064.1"/>
    <property type="molecule type" value="Genomic_DNA"/>
</dbReference>
<keyword evidence="2" id="KW-1185">Reference proteome</keyword>
<evidence type="ECO:0008006" key="3">
    <source>
        <dbReference type="Google" id="ProtNLM"/>
    </source>
</evidence>